<evidence type="ECO:0000313" key="3">
    <source>
        <dbReference type="Proteomes" id="UP000306409"/>
    </source>
</evidence>
<proteinExistence type="predicted"/>
<gene>
    <name evidence="2" type="ORF">EHE19_012595</name>
</gene>
<feature type="domain" description="Peptidase M60" evidence="1">
    <location>
        <begin position="227"/>
        <end position="393"/>
    </location>
</feature>
<keyword evidence="3" id="KW-1185">Reference proteome</keyword>
<dbReference type="InterPro" id="IPR031161">
    <property type="entry name" value="Peptidase_M60_dom"/>
</dbReference>
<evidence type="ECO:0000259" key="1">
    <source>
        <dbReference type="Pfam" id="PF13402"/>
    </source>
</evidence>
<protein>
    <submittedName>
        <fullName evidence="2">Carbohydrate-binding protein CenC</fullName>
    </submittedName>
</protein>
<organism evidence="2 3">
    <name type="scientific">Ruminiclostridium herbifermentans</name>
    <dbReference type="NCBI Taxonomy" id="2488810"/>
    <lineage>
        <taxon>Bacteria</taxon>
        <taxon>Bacillati</taxon>
        <taxon>Bacillota</taxon>
        <taxon>Clostridia</taxon>
        <taxon>Eubacteriales</taxon>
        <taxon>Oscillospiraceae</taxon>
        <taxon>Ruminiclostridium</taxon>
    </lineage>
</organism>
<dbReference type="KEGG" id="rher:EHE19_012595"/>
<dbReference type="EMBL" id="CP061336">
    <property type="protein sequence ID" value="QNU68867.1"/>
    <property type="molecule type" value="Genomic_DNA"/>
</dbReference>
<accession>A0A7H1VU05</accession>
<sequence>MKGTAYFDNVTLTEIDDFETGYSAPLDWSTSANWNDGRTTFTWESTGGLSNSKCISINSTDYNDARWVQTIQLTPGKVYSLSAYVKGENITLDPNNDDGKLGANISVLGEWPASASADSTGTFNWKPITFNFLVPESGYVTISCRLGFYNSGAKGKVYFDNLTISGESELEERSGNYVRLHLTPSQWSGFTGTNDMRWINHLDAAYQAYANLVGFTPYGGSKINIMSSHMFSGWVAIAGNPIHWNHPYIADEIVSINADDHWSFGILHEIGHDFDYDGWNWDAEFWANTKMCYVLESLYGKIKGGNGNFYYGAQIENMYKSISSGCYDNTIAQGTYNNDGATYCFLRIKNAIGWTPFQNTFYYFKNNNINPSTKVAKFDLFLDKLSEYSNFNVRSTFLPGELDTIRNYLIANP</sequence>
<dbReference type="SUPFAM" id="SSF49785">
    <property type="entry name" value="Galactose-binding domain-like"/>
    <property type="match status" value="1"/>
</dbReference>
<name>A0A7H1VU05_9FIRM</name>
<reference evidence="2 3" key="1">
    <citation type="submission" date="2020-09" db="EMBL/GenBank/DDBJ databases">
        <title>Characterization and genome sequencing of Ruminiclostridium sp. nov. MA18.</title>
        <authorList>
            <person name="Rettenmaier R."/>
            <person name="Kowollik M.-L."/>
            <person name="Liebl W."/>
            <person name="Zverlov V."/>
        </authorList>
    </citation>
    <scope>NUCLEOTIDE SEQUENCE [LARGE SCALE GENOMIC DNA]</scope>
    <source>
        <strain evidence="2 3">MA18</strain>
    </source>
</reference>
<dbReference type="AlphaFoldDB" id="A0A7H1VU05"/>
<evidence type="ECO:0000313" key="2">
    <source>
        <dbReference type="EMBL" id="QNU68867.1"/>
    </source>
</evidence>
<dbReference type="Pfam" id="PF13402">
    <property type="entry name" value="Peptidase_M60"/>
    <property type="match status" value="1"/>
</dbReference>
<dbReference type="Proteomes" id="UP000306409">
    <property type="component" value="Chromosome"/>
</dbReference>
<dbReference type="InterPro" id="IPR008979">
    <property type="entry name" value="Galactose-bd-like_sf"/>
</dbReference>
<dbReference type="Gene3D" id="2.60.120.260">
    <property type="entry name" value="Galactose-binding domain-like"/>
    <property type="match status" value="1"/>
</dbReference>